<dbReference type="AlphaFoldDB" id="A0A8J2TS14"/>
<comment type="caution">
    <text evidence="6">The sequence shown here is derived from an EMBL/GenBank/DDBJ whole genome shotgun (WGS) entry which is preliminary data.</text>
</comment>
<comment type="catalytic activity">
    <reaction evidence="2">
        <text>a D-5-monosubstituted hydantoin = a L-5-monosubstituted hydantoin</text>
        <dbReference type="Rhea" id="RHEA:46624"/>
        <dbReference type="ChEBI" id="CHEBI:86339"/>
        <dbReference type="ChEBI" id="CHEBI:86340"/>
        <dbReference type="EC" id="5.1.99.5"/>
    </reaction>
</comment>
<dbReference type="InterPro" id="IPR053714">
    <property type="entry name" value="Iso_Racemase_Enz_sf"/>
</dbReference>
<dbReference type="PANTHER" id="PTHR28047:SF5">
    <property type="entry name" value="PROTEIN DCG1"/>
    <property type="match status" value="1"/>
</dbReference>
<dbReference type="GO" id="GO:0036348">
    <property type="term" value="F:hydantoin racemase activity"/>
    <property type="evidence" value="ECO:0007669"/>
    <property type="project" value="UniProtKB-EC"/>
</dbReference>
<dbReference type="Gene3D" id="3.40.50.12500">
    <property type="match status" value="1"/>
</dbReference>
<reference evidence="6" key="1">
    <citation type="journal article" date="2014" name="Int. J. Syst. Evol. Microbiol.">
        <title>Complete genome sequence of Corynebacterium casei LMG S-19264T (=DSM 44701T), isolated from a smear-ripened cheese.</title>
        <authorList>
            <consortium name="US DOE Joint Genome Institute (JGI-PGF)"/>
            <person name="Walter F."/>
            <person name="Albersmeier A."/>
            <person name="Kalinowski J."/>
            <person name="Ruckert C."/>
        </authorList>
    </citation>
    <scope>NUCLEOTIDE SEQUENCE</scope>
    <source>
        <strain evidence="6">CGMCC 1.12360</strain>
    </source>
</reference>
<protein>
    <recommendedName>
        <fullName evidence="4">Hydantoin racemase</fullName>
        <ecNumber evidence="3">5.1.99.5</ecNumber>
    </recommendedName>
</protein>
<evidence type="ECO:0000313" key="6">
    <source>
        <dbReference type="EMBL" id="GFZ89274.1"/>
    </source>
</evidence>
<dbReference type="PANTHER" id="PTHR28047">
    <property type="entry name" value="PROTEIN DCG1"/>
    <property type="match status" value="1"/>
</dbReference>
<keyword evidence="7" id="KW-1185">Reference proteome</keyword>
<dbReference type="RefSeq" id="WP_188393300.1">
    <property type="nucleotide sequence ID" value="NZ_BMEV01000088.1"/>
</dbReference>
<reference evidence="6" key="2">
    <citation type="submission" date="2020-09" db="EMBL/GenBank/DDBJ databases">
        <authorList>
            <person name="Sun Q."/>
            <person name="Zhou Y."/>
        </authorList>
    </citation>
    <scope>NUCLEOTIDE SEQUENCE</scope>
    <source>
        <strain evidence="6">CGMCC 1.12360</strain>
    </source>
</reference>
<sequence length="241" mass="26222">MKIKVINPNTSAGMTDGIRNAAEVATRPTTEIIAVSPDMGPASIESYYDEYLSIPGVLEEVKKGDADAYVIACYGDPGLQAAREITTSPVIGIAEASLYMASMLAARFSVVTVLPRIKTMIEELVASYGMQHRVLHVRTTPMCVLDFERDPEAGMEMLRQEGRRAVQEEDAEAILLGCAGMAEFADELEKELGVPVIDGVVAAVKFAEAMVDIGKKTSKLKTYKYPEKKQMTGMLSNFSWG</sequence>
<dbReference type="InterPro" id="IPR015942">
    <property type="entry name" value="Asp/Glu/hydantoin_racemase"/>
</dbReference>
<dbReference type="EC" id="5.1.99.5" evidence="3"/>
<evidence type="ECO:0000313" key="7">
    <source>
        <dbReference type="Proteomes" id="UP000602050"/>
    </source>
</evidence>
<dbReference type="FunFam" id="3.40.50.12500:FF:000001">
    <property type="entry name" value="Putative hydantoin racemase"/>
    <property type="match status" value="1"/>
</dbReference>
<dbReference type="Proteomes" id="UP000602050">
    <property type="component" value="Unassembled WGS sequence"/>
</dbReference>
<dbReference type="InterPro" id="IPR052186">
    <property type="entry name" value="Hydantoin_racemase-like"/>
</dbReference>
<evidence type="ECO:0000256" key="5">
    <source>
        <dbReference type="ARBA" id="ARBA00093199"/>
    </source>
</evidence>
<organism evidence="6 7">
    <name type="scientific">Compostibacillus humi</name>
    <dbReference type="NCBI Taxonomy" id="1245525"/>
    <lineage>
        <taxon>Bacteria</taxon>
        <taxon>Bacillati</taxon>
        <taxon>Bacillota</taxon>
        <taxon>Bacilli</taxon>
        <taxon>Bacillales</taxon>
        <taxon>Bacillaceae</taxon>
        <taxon>Compostibacillus</taxon>
    </lineage>
</organism>
<dbReference type="Pfam" id="PF01177">
    <property type="entry name" value="Asp_Glu_race"/>
    <property type="match status" value="1"/>
</dbReference>
<evidence type="ECO:0000256" key="3">
    <source>
        <dbReference type="ARBA" id="ARBA00066406"/>
    </source>
</evidence>
<evidence type="ECO:0000256" key="2">
    <source>
        <dbReference type="ARBA" id="ARBA00051635"/>
    </source>
</evidence>
<dbReference type="GO" id="GO:0047661">
    <property type="term" value="F:amino-acid racemase activity"/>
    <property type="evidence" value="ECO:0007669"/>
    <property type="project" value="InterPro"/>
</dbReference>
<gene>
    <name evidence="6" type="ORF">GCM10010978_30880</name>
</gene>
<comment type="catalytic activity">
    <reaction evidence="5">
        <text>D-5-benzylhydantoin = L-5-benzylhydantoin</text>
        <dbReference type="Rhea" id="RHEA:83991"/>
        <dbReference type="ChEBI" id="CHEBI:176864"/>
        <dbReference type="ChEBI" id="CHEBI:233540"/>
    </reaction>
</comment>
<name>A0A8J2TS14_9BACI</name>
<evidence type="ECO:0000256" key="4">
    <source>
        <dbReference type="ARBA" id="ARBA00067972"/>
    </source>
</evidence>
<evidence type="ECO:0000256" key="1">
    <source>
        <dbReference type="ARBA" id="ARBA00038414"/>
    </source>
</evidence>
<proteinExistence type="inferred from homology"/>
<dbReference type="EMBL" id="BMEV01000088">
    <property type="protein sequence ID" value="GFZ89274.1"/>
    <property type="molecule type" value="Genomic_DNA"/>
</dbReference>
<accession>A0A8J2TS14</accession>
<comment type="similarity">
    <text evidence="1">Belongs to the HyuE racemase family.</text>
</comment>